<organism evidence="1 2">
    <name type="scientific">Hepatospora eriocheir</name>
    <dbReference type="NCBI Taxonomy" id="1081669"/>
    <lineage>
        <taxon>Eukaryota</taxon>
        <taxon>Fungi</taxon>
        <taxon>Fungi incertae sedis</taxon>
        <taxon>Microsporidia</taxon>
        <taxon>Hepatosporidae</taxon>
        <taxon>Hepatospora</taxon>
    </lineage>
</organism>
<evidence type="ECO:0000313" key="1">
    <source>
        <dbReference type="EMBL" id="ORD97484.1"/>
    </source>
</evidence>
<evidence type="ECO:0000313" key="2">
    <source>
        <dbReference type="Proteomes" id="UP000192356"/>
    </source>
</evidence>
<comment type="caution">
    <text evidence="1">The sequence shown here is derived from an EMBL/GenBank/DDBJ whole genome shotgun (WGS) entry which is preliminary data.</text>
</comment>
<name>A0A1X0QCU4_9MICR</name>
<keyword evidence="2" id="KW-1185">Reference proteome</keyword>
<dbReference type="Proteomes" id="UP000192356">
    <property type="component" value="Unassembled WGS sequence"/>
</dbReference>
<dbReference type="EMBL" id="LVKB01000021">
    <property type="protein sequence ID" value="ORD97484.1"/>
    <property type="molecule type" value="Genomic_DNA"/>
</dbReference>
<gene>
    <name evidence="1" type="ORF">HERIO_665</name>
</gene>
<protein>
    <submittedName>
        <fullName evidence="1">Uncharacterized protein</fullName>
    </submittedName>
</protein>
<dbReference type="AlphaFoldDB" id="A0A1X0QCU4"/>
<dbReference type="VEuPathDB" id="MicrosporidiaDB:HERIO_665"/>
<sequence length="73" mass="8618">MLANKISICLKTDVSILFDGIDNKDHFLLGKKYKNFLLDQIEIINDESKIKNKKYKISKNYVISITEYDEKFK</sequence>
<dbReference type="VEuPathDB" id="MicrosporidiaDB:A0H76_1925"/>
<reference evidence="1 2" key="1">
    <citation type="journal article" date="2017" name="Environ. Microbiol.">
        <title>Decay of the glycolytic pathway and adaptation to intranuclear parasitism within Enterocytozoonidae microsporidia.</title>
        <authorList>
            <person name="Wiredu Boakye D."/>
            <person name="Jaroenlak P."/>
            <person name="Prachumwat A."/>
            <person name="Williams T.A."/>
            <person name="Bateman K.S."/>
            <person name="Itsathitphaisarn O."/>
            <person name="Sritunyalucksana K."/>
            <person name="Paszkiewicz K.H."/>
            <person name="Moore K.A."/>
            <person name="Stentiford G.D."/>
            <person name="Williams B.A."/>
        </authorList>
    </citation>
    <scope>NUCLEOTIDE SEQUENCE [LARGE SCALE GENOMIC DNA]</scope>
    <source>
        <strain evidence="1 2">GB1</strain>
    </source>
</reference>
<accession>A0A1X0QCU4</accession>
<proteinExistence type="predicted"/>